<feature type="chain" id="PRO_5021852603" evidence="1">
    <location>
        <begin position="23"/>
        <end position="184"/>
    </location>
</feature>
<name>A0A545WAT8_9HYPO</name>
<proteinExistence type="predicted"/>
<evidence type="ECO:0000256" key="1">
    <source>
        <dbReference type="SAM" id="SignalP"/>
    </source>
</evidence>
<comment type="caution">
    <text evidence="2">The sequence shown here is derived from an EMBL/GenBank/DDBJ whole genome shotgun (WGS) entry which is preliminary data.</text>
</comment>
<keyword evidence="1" id="KW-0732">Signal</keyword>
<accession>A0A545WAT8</accession>
<sequence>MLPNTMFSLTALAIAGPSFVAAETSAGAPRFICFDNETPDLHCYNGPNDTPQNVTVDDVSYIAKYLRAYGRQTREGRLFTQTAQDAPDCAEWTLYARKSALALAKHIDSSKNSSVLFEDIATTIDGGEKATDPQKQAAIIGCLSSGGTLGVLANATNPVYSSAKYKANNFTPDGIMVKIVNNAS</sequence>
<evidence type="ECO:0000313" key="2">
    <source>
        <dbReference type="EMBL" id="TQV99223.1"/>
    </source>
</evidence>
<dbReference type="Proteomes" id="UP000315783">
    <property type="component" value="Unassembled WGS sequence"/>
</dbReference>
<keyword evidence="3" id="KW-1185">Reference proteome</keyword>
<dbReference type="EMBL" id="SPUK01000002">
    <property type="protein sequence ID" value="TQV99223.1"/>
    <property type="molecule type" value="Genomic_DNA"/>
</dbReference>
<evidence type="ECO:0000313" key="3">
    <source>
        <dbReference type="Proteomes" id="UP000315783"/>
    </source>
</evidence>
<reference evidence="2 3" key="1">
    <citation type="journal article" date="2019" name="Appl. Microbiol. Biotechnol.">
        <title>Genome sequence of Isaria javanica and comparative genome analysis insights into family S53 peptidase evolution in fungal entomopathogens.</title>
        <authorList>
            <person name="Lin R."/>
            <person name="Zhang X."/>
            <person name="Xin B."/>
            <person name="Zou M."/>
            <person name="Gao Y."/>
            <person name="Qin F."/>
            <person name="Hu Q."/>
            <person name="Xie B."/>
            <person name="Cheng X."/>
        </authorList>
    </citation>
    <scope>NUCLEOTIDE SEQUENCE [LARGE SCALE GENOMIC DNA]</scope>
    <source>
        <strain evidence="2 3">IJ1G</strain>
    </source>
</reference>
<organism evidence="2 3">
    <name type="scientific">Cordyceps javanica</name>
    <dbReference type="NCBI Taxonomy" id="43265"/>
    <lineage>
        <taxon>Eukaryota</taxon>
        <taxon>Fungi</taxon>
        <taxon>Dikarya</taxon>
        <taxon>Ascomycota</taxon>
        <taxon>Pezizomycotina</taxon>
        <taxon>Sordariomycetes</taxon>
        <taxon>Hypocreomycetidae</taxon>
        <taxon>Hypocreales</taxon>
        <taxon>Cordycipitaceae</taxon>
        <taxon>Cordyceps</taxon>
    </lineage>
</organism>
<protein>
    <submittedName>
        <fullName evidence="2">Uncharacterized protein</fullName>
    </submittedName>
</protein>
<feature type="signal peptide" evidence="1">
    <location>
        <begin position="1"/>
        <end position="22"/>
    </location>
</feature>
<dbReference type="AlphaFoldDB" id="A0A545WAT8"/>
<gene>
    <name evidence="2" type="ORF">IF1G_01438</name>
</gene>
<dbReference type="OrthoDB" id="3689965at2759"/>